<proteinExistence type="predicted"/>
<comment type="caution">
    <text evidence="1">The sequence shown here is derived from an EMBL/GenBank/DDBJ whole genome shotgun (WGS) entry which is preliminary data.</text>
</comment>
<name>A0AAW8PYL6_VIBPH</name>
<protein>
    <submittedName>
        <fullName evidence="1">Uncharacterized protein</fullName>
    </submittedName>
</protein>
<accession>A0AAW8PYL6</accession>
<evidence type="ECO:0000313" key="2">
    <source>
        <dbReference type="Proteomes" id="UP001253193"/>
    </source>
</evidence>
<dbReference type="RefSeq" id="WP_311020197.1">
    <property type="nucleotide sequence ID" value="NZ_JAUHGG010000003.1"/>
</dbReference>
<dbReference type="EMBL" id="JAUHGG010000003">
    <property type="protein sequence ID" value="MDS1821321.1"/>
    <property type="molecule type" value="Genomic_DNA"/>
</dbReference>
<dbReference type="Proteomes" id="UP001253193">
    <property type="component" value="Unassembled WGS sequence"/>
</dbReference>
<dbReference type="AlphaFoldDB" id="A0AAW8PYL6"/>
<gene>
    <name evidence="1" type="ORF">QX249_11655</name>
</gene>
<evidence type="ECO:0000313" key="1">
    <source>
        <dbReference type="EMBL" id="MDS1821321.1"/>
    </source>
</evidence>
<sequence length="71" mass="8352">MNTKTKNEHQKDDEMLTNLKGTDEFLGYFGVSRVQRTFKWEYRRAYAACERAIKSGVMSQSPENELLLRFS</sequence>
<reference evidence="1" key="1">
    <citation type="submission" date="2023-06" db="EMBL/GenBank/DDBJ databases">
        <title>Genomic Diversity of Vibrio spp. and Metagenomic Analysis of Pathogens in Florida Gulf Coastal Waters Following Hurricane Ian.</title>
        <authorList>
            <person name="Brumfield K.D."/>
        </authorList>
    </citation>
    <scope>NUCLEOTIDE SEQUENCE</scope>
    <source>
        <strain evidence="1">WBS2B-138</strain>
    </source>
</reference>
<organism evidence="1 2">
    <name type="scientific">Vibrio parahaemolyticus</name>
    <dbReference type="NCBI Taxonomy" id="670"/>
    <lineage>
        <taxon>Bacteria</taxon>
        <taxon>Pseudomonadati</taxon>
        <taxon>Pseudomonadota</taxon>
        <taxon>Gammaproteobacteria</taxon>
        <taxon>Vibrionales</taxon>
        <taxon>Vibrionaceae</taxon>
        <taxon>Vibrio</taxon>
    </lineage>
</organism>